<comment type="function">
    <text evidence="8">Catalyzes the conversion of 7,8-dihydroneopterin to 6-hydroxymethyl-7,8-dihydropterin.</text>
</comment>
<dbReference type="UniPathway" id="UPA00077">
    <property type="reaction ID" value="UER00154"/>
</dbReference>
<dbReference type="EC" id="4.1.2.25" evidence="8"/>
<comment type="catalytic activity">
    <reaction evidence="2 8">
        <text>7,8-dihydroneopterin = 6-hydroxymethyl-7,8-dihydropterin + glycolaldehyde</text>
        <dbReference type="Rhea" id="RHEA:10540"/>
        <dbReference type="ChEBI" id="CHEBI:17001"/>
        <dbReference type="ChEBI" id="CHEBI:17071"/>
        <dbReference type="ChEBI" id="CHEBI:44841"/>
        <dbReference type="EC" id="4.1.2.25"/>
    </reaction>
</comment>
<dbReference type="GO" id="GO:0016853">
    <property type="term" value="F:isomerase activity"/>
    <property type="evidence" value="ECO:0007669"/>
    <property type="project" value="UniProtKB-KW"/>
</dbReference>
<protein>
    <recommendedName>
        <fullName evidence="8">7,8-dihydroneopterin aldolase</fullName>
        <ecNumber evidence="8">4.1.2.25</ecNumber>
    </recommendedName>
</protein>
<dbReference type="GO" id="GO:0005737">
    <property type="term" value="C:cytoplasm"/>
    <property type="evidence" value="ECO:0007669"/>
    <property type="project" value="TreeGrafter"/>
</dbReference>
<dbReference type="InterPro" id="IPR043133">
    <property type="entry name" value="GTP-CH-I_C/QueF"/>
</dbReference>
<comment type="catalytic activity">
    <reaction evidence="1">
        <text>7,8-dihydroneopterin = 7,8-dihydromonapterin</text>
        <dbReference type="Rhea" id="RHEA:45328"/>
        <dbReference type="ChEBI" id="CHEBI:17001"/>
        <dbReference type="ChEBI" id="CHEBI:71175"/>
        <dbReference type="EC" id="5.1.99.8"/>
    </reaction>
</comment>
<evidence type="ECO:0000256" key="5">
    <source>
        <dbReference type="ARBA" id="ARBA00022909"/>
    </source>
</evidence>
<comment type="pathway">
    <text evidence="3 8">Cofactor biosynthesis; tetrahydrofolate biosynthesis; 2-amino-4-hydroxy-6-hydroxymethyl-7,8-dihydropteridine diphosphate from 7,8-dihydroneopterin triphosphate: step 3/4.</text>
</comment>
<dbReference type="SMART" id="SM00905">
    <property type="entry name" value="FolB"/>
    <property type="match status" value="1"/>
</dbReference>
<dbReference type="GO" id="GO:0046656">
    <property type="term" value="P:folic acid biosynthetic process"/>
    <property type="evidence" value="ECO:0007669"/>
    <property type="project" value="UniProtKB-UniRule"/>
</dbReference>
<accession>A0A845UXY0</accession>
<evidence type="ECO:0000256" key="3">
    <source>
        <dbReference type="ARBA" id="ARBA00005013"/>
    </source>
</evidence>
<keyword evidence="7 8" id="KW-0456">Lyase</keyword>
<gene>
    <name evidence="10" type="primary">folB</name>
    <name evidence="10" type="ORF">G3I74_07455</name>
</gene>
<dbReference type="PANTHER" id="PTHR42844:SF1">
    <property type="entry name" value="DIHYDRONEOPTERIN ALDOLASE 1-RELATED"/>
    <property type="match status" value="1"/>
</dbReference>
<dbReference type="CDD" id="cd00534">
    <property type="entry name" value="DHNA_DHNTPE"/>
    <property type="match status" value="1"/>
</dbReference>
<keyword evidence="5 8" id="KW-0289">Folate biosynthesis</keyword>
<dbReference type="EMBL" id="JAAGSC010000040">
    <property type="protein sequence ID" value="NDY95558.1"/>
    <property type="molecule type" value="Genomic_DNA"/>
</dbReference>
<proteinExistence type="inferred from homology"/>
<dbReference type="GO" id="GO:0004150">
    <property type="term" value="F:dihydroneopterin aldolase activity"/>
    <property type="evidence" value="ECO:0007669"/>
    <property type="project" value="UniProtKB-UniRule"/>
</dbReference>
<dbReference type="Pfam" id="PF02152">
    <property type="entry name" value="FolB"/>
    <property type="match status" value="1"/>
</dbReference>
<name>A0A845UXY0_9GAMM</name>
<evidence type="ECO:0000256" key="1">
    <source>
        <dbReference type="ARBA" id="ARBA00000693"/>
    </source>
</evidence>
<evidence type="ECO:0000256" key="2">
    <source>
        <dbReference type="ARBA" id="ARBA00001353"/>
    </source>
</evidence>
<dbReference type="RefSeq" id="WP_164210960.1">
    <property type="nucleotide sequence ID" value="NZ_JAAGSC010000040.1"/>
</dbReference>
<dbReference type="InterPro" id="IPR006157">
    <property type="entry name" value="FolB_dom"/>
</dbReference>
<dbReference type="SUPFAM" id="SSF55620">
    <property type="entry name" value="Tetrahydrobiopterin biosynthesis enzymes-like"/>
    <property type="match status" value="1"/>
</dbReference>
<dbReference type="Gene3D" id="3.30.1130.10">
    <property type="match status" value="1"/>
</dbReference>
<feature type="domain" description="Dihydroneopterin aldolase/epimerase" evidence="9">
    <location>
        <begin position="4"/>
        <end position="114"/>
    </location>
</feature>
<dbReference type="AlphaFoldDB" id="A0A845UXY0"/>
<comment type="similarity">
    <text evidence="4 8">Belongs to the DHNA family.</text>
</comment>
<comment type="caution">
    <text evidence="10">The sequence shown here is derived from an EMBL/GenBank/DDBJ whole genome shotgun (WGS) entry which is preliminary data.</text>
</comment>
<dbReference type="Proteomes" id="UP000484885">
    <property type="component" value="Unassembled WGS sequence"/>
</dbReference>
<organism evidence="10 11">
    <name type="scientific">Wenzhouxiangella limi</name>
    <dbReference type="NCBI Taxonomy" id="2707351"/>
    <lineage>
        <taxon>Bacteria</taxon>
        <taxon>Pseudomonadati</taxon>
        <taxon>Pseudomonadota</taxon>
        <taxon>Gammaproteobacteria</taxon>
        <taxon>Chromatiales</taxon>
        <taxon>Wenzhouxiangellaceae</taxon>
        <taxon>Wenzhouxiangella</taxon>
    </lineage>
</organism>
<evidence type="ECO:0000256" key="4">
    <source>
        <dbReference type="ARBA" id="ARBA00005708"/>
    </source>
</evidence>
<dbReference type="FunFam" id="3.30.1130.10:FF:000002">
    <property type="entry name" value="7,8-dihydroneopterin aldolase"/>
    <property type="match status" value="1"/>
</dbReference>
<dbReference type="NCBIfam" id="TIGR00526">
    <property type="entry name" value="folB_dom"/>
    <property type="match status" value="1"/>
</dbReference>
<evidence type="ECO:0000259" key="9">
    <source>
        <dbReference type="SMART" id="SM00905"/>
    </source>
</evidence>
<keyword evidence="6" id="KW-0413">Isomerase</keyword>
<keyword evidence="11" id="KW-1185">Reference proteome</keyword>
<evidence type="ECO:0000313" key="10">
    <source>
        <dbReference type="EMBL" id="NDY95558.1"/>
    </source>
</evidence>
<dbReference type="PANTHER" id="PTHR42844">
    <property type="entry name" value="DIHYDRONEOPTERIN ALDOLASE 1-RELATED"/>
    <property type="match status" value="1"/>
</dbReference>
<dbReference type="GO" id="GO:0046654">
    <property type="term" value="P:tetrahydrofolate biosynthetic process"/>
    <property type="evidence" value="ECO:0007669"/>
    <property type="project" value="UniProtKB-UniRule"/>
</dbReference>
<reference evidence="10 11" key="1">
    <citation type="submission" date="2020-02" db="EMBL/GenBank/DDBJ databases">
        <authorList>
            <person name="Zhang X.-Y."/>
        </authorList>
    </citation>
    <scope>NUCLEOTIDE SEQUENCE [LARGE SCALE GENOMIC DNA]</scope>
    <source>
        <strain evidence="10 11">C33</strain>
    </source>
</reference>
<evidence type="ECO:0000256" key="8">
    <source>
        <dbReference type="RuleBase" id="RU362079"/>
    </source>
</evidence>
<dbReference type="NCBIfam" id="TIGR00525">
    <property type="entry name" value="folB"/>
    <property type="match status" value="1"/>
</dbReference>
<evidence type="ECO:0000313" key="11">
    <source>
        <dbReference type="Proteomes" id="UP000484885"/>
    </source>
</evidence>
<evidence type="ECO:0000256" key="6">
    <source>
        <dbReference type="ARBA" id="ARBA00023235"/>
    </source>
</evidence>
<sequence length="120" mass="13747">MDIVFISDLDIETVIGIFDWEREIRQTVRLNIEMNTDVRRAAQTDRIEDALDYKSVAKRLIGFVEQSEFGLVETLAERCAEIILEEFPVEWLRLKLDKPGAVRGSRSVGILIERGRKPGA</sequence>
<evidence type="ECO:0000256" key="7">
    <source>
        <dbReference type="ARBA" id="ARBA00023239"/>
    </source>
</evidence>
<dbReference type="InterPro" id="IPR006156">
    <property type="entry name" value="Dihydroneopterin_aldolase"/>
</dbReference>